<keyword evidence="5" id="KW-0089">Bile pigment</keyword>
<evidence type="ECO:0000256" key="2">
    <source>
        <dbReference type="ARBA" id="ARBA00022723"/>
    </source>
</evidence>
<comment type="caution">
    <text evidence="8">The sequence shown here is derived from an EMBL/GenBank/DDBJ whole genome shotgun (WGS) entry which is preliminary data.</text>
</comment>
<evidence type="ECO:0000256" key="3">
    <source>
        <dbReference type="ARBA" id="ARBA00022991"/>
    </source>
</evidence>
<dbReference type="Pfam" id="PF02607">
    <property type="entry name" value="B12-binding_2"/>
    <property type="match status" value="1"/>
</dbReference>
<keyword evidence="4" id="KW-0170">Cobalt</keyword>
<protein>
    <submittedName>
        <fullName evidence="8">Cobalamin-dependent protein</fullName>
    </submittedName>
</protein>
<dbReference type="Pfam" id="PF02310">
    <property type="entry name" value="B12-binding"/>
    <property type="match status" value="1"/>
</dbReference>
<dbReference type="PROSITE" id="PS51332">
    <property type="entry name" value="B12_BINDING"/>
    <property type="match status" value="1"/>
</dbReference>
<dbReference type="PANTHER" id="PTHR45833:SF1">
    <property type="entry name" value="METHIONINE SYNTHASE"/>
    <property type="match status" value="1"/>
</dbReference>
<dbReference type="InterPro" id="IPR038719">
    <property type="entry name" value="Phycobilisome_asu/bsu_sf"/>
</dbReference>
<dbReference type="InterPro" id="IPR050554">
    <property type="entry name" value="Met_Synthase/Corrinoid"/>
</dbReference>
<evidence type="ECO:0000256" key="4">
    <source>
        <dbReference type="ARBA" id="ARBA00023285"/>
    </source>
</evidence>
<evidence type="ECO:0000256" key="6">
    <source>
        <dbReference type="SAM" id="MobiDB-lite"/>
    </source>
</evidence>
<dbReference type="Proteomes" id="UP001500751">
    <property type="component" value="Unassembled WGS sequence"/>
</dbReference>
<comment type="similarity">
    <text evidence="1">Belongs to the phycobiliprotein family.</text>
</comment>
<keyword evidence="9" id="KW-1185">Reference proteome</keyword>
<dbReference type="InterPro" id="IPR036594">
    <property type="entry name" value="Meth_synthase_dom"/>
</dbReference>
<dbReference type="Gene3D" id="1.10.1240.10">
    <property type="entry name" value="Methionine synthase domain"/>
    <property type="match status" value="1"/>
</dbReference>
<dbReference type="InterPro" id="IPR009050">
    <property type="entry name" value="Globin-like_sf"/>
</dbReference>
<evidence type="ECO:0000259" key="7">
    <source>
        <dbReference type="PROSITE" id="PS51332"/>
    </source>
</evidence>
<feature type="region of interest" description="Disordered" evidence="6">
    <location>
        <begin position="1"/>
        <end position="22"/>
    </location>
</feature>
<dbReference type="InterPro" id="IPR006158">
    <property type="entry name" value="Cobalamin-bd"/>
</dbReference>
<dbReference type="SUPFAM" id="SSF46458">
    <property type="entry name" value="Globin-like"/>
    <property type="match status" value="1"/>
</dbReference>
<dbReference type="EMBL" id="BAAAQN010000001">
    <property type="protein sequence ID" value="GAA2010563.1"/>
    <property type="molecule type" value="Genomic_DNA"/>
</dbReference>
<evidence type="ECO:0000313" key="8">
    <source>
        <dbReference type="EMBL" id="GAA2010563.1"/>
    </source>
</evidence>
<gene>
    <name evidence="8" type="ORF">GCM10009839_00600</name>
</gene>
<dbReference type="InterPro" id="IPR003759">
    <property type="entry name" value="Cbl-bd_cap"/>
</dbReference>
<proteinExistence type="inferred from homology"/>
<keyword evidence="3" id="KW-0157">Chromophore</keyword>
<dbReference type="Gene3D" id="3.40.50.280">
    <property type="entry name" value="Cobalamin-binding domain"/>
    <property type="match status" value="1"/>
</dbReference>
<sequence length="369" mass="38686">MGETGDWSIDSHSGRDGTTGAPAVLTAETVDGYWDALMARDESAALATAWSALDCGVPAETVVLDLVGAAQSRVGAEWAANLLTVAQEHAATALGDRVLAALGGHPGYRRHAPAPRGRVTVACVDGEWHAMPARLLAEVLSLGGWRVDFLGAHVPGPHLISHLHESGPDVVALSATLALRLPDAHAAITACQAASVPVLAGGAAFGPHGEYARLLGADAWAGDARAALAVLDRPLPRPRPPHQAVDDLPHLADQEYTHVAANRSRIVSAIVAALQEQVPAMRDYTPQQMQYTIEDIDHIVRFLASALYVDDAALFAGFIAWTRAILSDRGVPPHALTSALDLLGTQLRDFPRATSLNAAGHAAMEARAA</sequence>
<dbReference type="InterPro" id="IPR036724">
    <property type="entry name" value="Cobalamin-bd_sf"/>
</dbReference>
<accession>A0ABN2TIX3</accession>
<feature type="domain" description="B12-binding" evidence="7">
    <location>
        <begin position="116"/>
        <end position="242"/>
    </location>
</feature>
<name>A0ABN2TIX3_9ACTN</name>
<keyword evidence="2" id="KW-0479">Metal-binding</keyword>
<evidence type="ECO:0000256" key="1">
    <source>
        <dbReference type="ARBA" id="ARBA00008182"/>
    </source>
</evidence>
<dbReference type="PANTHER" id="PTHR45833">
    <property type="entry name" value="METHIONINE SYNTHASE"/>
    <property type="match status" value="1"/>
</dbReference>
<dbReference type="Gene3D" id="1.10.490.20">
    <property type="entry name" value="Phycocyanins"/>
    <property type="match status" value="1"/>
</dbReference>
<reference evidence="8 9" key="1">
    <citation type="journal article" date="2019" name="Int. J. Syst. Evol. Microbiol.">
        <title>The Global Catalogue of Microorganisms (GCM) 10K type strain sequencing project: providing services to taxonomists for standard genome sequencing and annotation.</title>
        <authorList>
            <consortium name="The Broad Institute Genomics Platform"/>
            <consortium name="The Broad Institute Genome Sequencing Center for Infectious Disease"/>
            <person name="Wu L."/>
            <person name="Ma J."/>
        </authorList>
    </citation>
    <scope>NUCLEOTIDE SEQUENCE [LARGE SCALE GENOMIC DNA]</scope>
    <source>
        <strain evidence="8 9">JCM 16014</strain>
    </source>
</reference>
<dbReference type="SUPFAM" id="SSF52242">
    <property type="entry name" value="Cobalamin (vitamin B12)-binding domain"/>
    <property type="match status" value="1"/>
</dbReference>
<organism evidence="8 9">
    <name type="scientific">Catenulispora yoronensis</name>
    <dbReference type="NCBI Taxonomy" id="450799"/>
    <lineage>
        <taxon>Bacteria</taxon>
        <taxon>Bacillati</taxon>
        <taxon>Actinomycetota</taxon>
        <taxon>Actinomycetes</taxon>
        <taxon>Catenulisporales</taxon>
        <taxon>Catenulisporaceae</taxon>
        <taxon>Catenulispora</taxon>
    </lineage>
</organism>
<evidence type="ECO:0000256" key="5">
    <source>
        <dbReference type="ARBA" id="ARBA00023307"/>
    </source>
</evidence>
<evidence type="ECO:0000313" key="9">
    <source>
        <dbReference type="Proteomes" id="UP001500751"/>
    </source>
</evidence>